<gene>
    <name evidence="1" type="ORF">GH714_039931</name>
</gene>
<accession>A0A6A6M7C6</accession>
<organism evidence="1 2">
    <name type="scientific">Hevea brasiliensis</name>
    <name type="common">Para rubber tree</name>
    <name type="synonym">Siphonia brasiliensis</name>
    <dbReference type="NCBI Taxonomy" id="3981"/>
    <lineage>
        <taxon>Eukaryota</taxon>
        <taxon>Viridiplantae</taxon>
        <taxon>Streptophyta</taxon>
        <taxon>Embryophyta</taxon>
        <taxon>Tracheophyta</taxon>
        <taxon>Spermatophyta</taxon>
        <taxon>Magnoliopsida</taxon>
        <taxon>eudicotyledons</taxon>
        <taxon>Gunneridae</taxon>
        <taxon>Pentapetalae</taxon>
        <taxon>rosids</taxon>
        <taxon>fabids</taxon>
        <taxon>Malpighiales</taxon>
        <taxon>Euphorbiaceae</taxon>
        <taxon>Crotonoideae</taxon>
        <taxon>Micrandreae</taxon>
        <taxon>Hevea</taxon>
    </lineage>
</organism>
<proteinExistence type="predicted"/>
<comment type="caution">
    <text evidence="1">The sequence shown here is derived from an EMBL/GenBank/DDBJ whole genome shotgun (WGS) entry which is preliminary data.</text>
</comment>
<dbReference type="Proteomes" id="UP000467840">
    <property type="component" value="Chromosome 9"/>
</dbReference>
<dbReference type="EMBL" id="JAAGAX010000008">
    <property type="protein sequence ID" value="KAF2308303.1"/>
    <property type="molecule type" value="Genomic_DNA"/>
</dbReference>
<evidence type="ECO:0000313" key="2">
    <source>
        <dbReference type="Proteomes" id="UP000467840"/>
    </source>
</evidence>
<protein>
    <submittedName>
        <fullName evidence="1">Uncharacterized protein</fullName>
    </submittedName>
</protein>
<name>A0A6A6M7C6_HEVBR</name>
<keyword evidence="2" id="KW-1185">Reference proteome</keyword>
<reference evidence="1 2" key="1">
    <citation type="journal article" date="2020" name="Mol. Plant">
        <title>The Chromosome-Based Rubber Tree Genome Provides New Insights into Spurge Genome Evolution and Rubber Biosynthesis.</title>
        <authorList>
            <person name="Liu J."/>
            <person name="Shi C."/>
            <person name="Shi C.C."/>
            <person name="Li W."/>
            <person name="Zhang Q.J."/>
            <person name="Zhang Y."/>
            <person name="Li K."/>
            <person name="Lu H.F."/>
            <person name="Shi C."/>
            <person name="Zhu S.T."/>
            <person name="Xiao Z.Y."/>
            <person name="Nan H."/>
            <person name="Yue Y."/>
            <person name="Zhu X.G."/>
            <person name="Wu Y."/>
            <person name="Hong X.N."/>
            <person name="Fan G.Y."/>
            <person name="Tong Y."/>
            <person name="Zhang D."/>
            <person name="Mao C.L."/>
            <person name="Liu Y.L."/>
            <person name="Hao S.J."/>
            <person name="Liu W.Q."/>
            <person name="Lv M.Q."/>
            <person name="Zhang H.B."/>
            <person name="Liu Y."/>
            <person name="Hu-Tang G.R."/>
            <person name="Wang J.P."/>
            <person name="Wang J.H."/>
            <person name="Sun Y.H."/>
            <person name="Ni S.B."/>
            <person name="Chen W.B."/>
            <person name="Zhang X.C."/>
            <person name="Jiao Y.N."/>
            <person name="Eichler E.E."/>
            <person name="Li G.H."/>
            <person name="Liu X."/>
            <person name="Gao L.Z."/>
        </authorList>
    </citation>
    <scope>NUCLEOTIDE SEQUENCE [LARGE SCALE GENOMIC DNA]</scope>
    <source>
        <strain evidence="2">cv. GT1</strain>
        <tissue evidence="1">Leaf</tissue>
    </source>
</reference>
<evidence type="ECO:0000313" key="1">
    <source>
        <dbReference type="EMBL" id="KAF2308303.1"/>
    </source>
</evidence>
<dbReference type="AlphaFoldDB" id="A0A6A6M7C6"/>
<sequence length="103" mass="11091">MSANDLYFLGGVSFEDFSGDEFMLGVAEVDELGDAVEEPVVIKNACNEAFLTTKTCLPPPSHVPSSSFSNPDECFENANDHLGNVNFSDGVFQSSTQDDPGYD</sequence>